<feature type="compositionally biased region" description="Acidic residues" evidence="13">
    <location>
        <begin position="477"/>
        <end position="490"/>
    </location>
</feature>
<feature type="region of interest" description="Disordered" evidence="13">
    <location>
        <begin position="2416"/>
        <end position="2440"/>
    </location>
</feature>
<feature type="domain" description="C2H2-type" evidence="14">
    <location>
        <begin position="1797"/>
        <end position="1820"/>
    </location>
</feature>
<feature type="domain" description="C2H2-type" evidence="14">
    <location>
        <begin position="2098"/>
        <end position="2128"/>
    </location>
</feature>
<feature type="region of interest" description="Disordered" evidence="13">
    <location>
        <begin position="2339"/>
        <end position="2361"/>
    </location>
</feature>
<dbReference type="InterPro" id="IPR013087">
    <property type="entry name" value="Znf_C2H2_type"/>
</dbReference>
<dbReference type="InterPro" id="IPR052251">
    <property type="entry name" value="GH-ZnFinger_Regulators"/>
</dbReference>
<dbReference type="SUPFAM" id="SSF57667">
    <property type="entry name" value="beta-beta-alpha zinc fingers"/>
    <property type="match status" value="2"/>
</dbReference>
<evidence type="ECO:0000259" key="14">
    <source>
        <dbReference type="PROSITE" id="PS50157"/>
    </source>
</evidence>
<feature type="domain" description="C2H2-type" evidence="14">
    <location>
        <begin position="1356"/>
        <end position="1383"/>
    </location>
</feature>
<feature type="domain" description="C2H2-type" evidence="14">
    <location>
        <begin position="708"/>
        <end position="735"/>
    </location>
</feature>
<keyword evidence="6 12" id="KW-0863">Zinc-finger</keyword>
<evidence type="ECO:0000256" key="2">
    <source>
        <dbReference type="ARBA" id="ARBA00006991"/>
    </source>
</evidence>
<dbReference type="Proteomes" id="UP000694546">
    <property type="component" value="Chromosome 21"/>
</dbReference>
<dbReference type="InterPro" id="IPR058902">
    <property type="entry name" value="zf_C2H2_ZNF292/Rlf"/>
</dbReference>
<reference evidence="15" key="2">
    <citation type="submission" date="2025-09" db="UniProtKB">
        <authorList>
            <consortium name="Ensembl"/>
        </authorList>
    </citation>
    <scope>IDENTIFICATION</scope>
</reference>
<evidence type="ECO:0000256" key="9">
    <source>
        <dbReference type="ARBA" id="ARBA00023125"/>
    </source>
</evidence>
<evidence type="ECO:0000256" key="1">
    <source>
        <dbReference type="ARBA" id="ARBA00004123"/>
    </source>
</evidence>
<name>A0A8C5BBC7_GADMO</name>
<evidence type="ECO:0000256" key="8">
    <source>
        <dbReference type="ARBA" id="ARBA00023015"/>
    </source>
</evidence>
<keyword evidence="8" id="KW-0805">Transcription regulation</keyword>
<feature type="region of interest" description="Disordered" evidence="13">
    <location>
        <begin position="2264"/>
        <end position="2284"/>
    </location>
</feature>
<evidence type="ECO:0000256" key="3">
    <source>
        <dbReference type="ARBA" id="ARBA00022553"/>
    </source>
</evidence>
<dbReference type="GO" id="GO:0005634">
    <property type="term" value="C:nucleus"/>
    <property type="evidence" value="ECO:0007669"/>
    <property type="project" value="UniProtKB-SubCell"/>
</dbReference>
<keyword evidence="9" id="KW-0238">DNA-binding</keyword>
<feature type="domain" description="C2H2-type" evidence="14">
    <location>
        <begin position="793"/>
        <end position="822"/>
    </location>
</feature>
<dbReference type="InterPro" id="IPR057986">
    <property type="entry name" value="TPR_Rlf/292/654"/>
</dbReference>
<evidence type="ECO:0000256" key="4">
    <source>
        <dbReference type="ARBA" id="ARBA00022723"/>
    </source>
</evidence>
<keyword evidence="4" id="KW-0479">Metal-binding</keyword>
<dbReference type="SMART" id="SM00355">
    <property type="entry name" value="ZnF_C2H2"/>
    <property type="match status" value="16"/>
</dbReference>
<keyword evidence="11" id="KW-0539">Nucleus</keyword>
<feature type="compositionally biased region" description="Basic and acidic residues" evidence="13">
    <location>
        <begin position="1589"/>
        <end position="1599"/>
    </location>
</feature>
<feature type="compositionally biased region" description="Basic and acidic residues" evidence="13">
    <location>
        <begin position="491"/>
        <end position="500"/>
    </location>
</feature>
<feature type="compositionally biased region" description="Basic and acidic residues" evidence="13">
    <location>
        <begin position="2266"/>
        <end position="2275"/>
    </location>
</feature>
<comment type="similarity">
    <text evidence="2">Belongs to the krueppel C2H2-type zinc-finger protein family.</text>
</comment>
<evidence type="ECO:0000313" key="16">
    <source>
        <dbReference type="Proteomes" id="UP000694546"/>
    </source>
</evidence>
<dbReference type="GO" id="GO:0000981">
    <property type="term" value="F:DNA-binding transcription factor activity, RNA polymerase II-specific"/>
    <property type="evidence" value="ECO:0007669"/>
    <property type="project" value="TreeGrafter"/>
</dbReference>
<feature type="domain" description="C2H2-type" evidence="14">
    <location>
        <begin position="2015"/>
        <end position="2040"/>
    </location>
</feature>
<keyword evidence="7" id="KW-0862">Zinc</keyword>
<feature type="region of interest" description="Disordered" evidence="13">
    <location>
        <begin position="814"/>
        <end position="856"/>
    </location>
</feature>
<dbReference type="PROSITE" id="PS50157">
    <property type="entry name" value="ZINC_FINGER_C2H2_2"/>
    <property type="match status" value="10"/>
</dbReference>
<evidence type="ECO:0000256" key="6">
    <source>
        <dbReference type="ARBA" id="ARBA00022771"/>
    </source>
</evidence>
<gene>
    <name evidence="15" type="primary">ZNF292</name>
</gene>
<dbReference type="GO" id="GO:0003677">
    <property type="term" value="F:DNA binding"/>
    <property type="evidence" value="ECO:0007669"/>
    <property type="project" value="UniProtKB-KW"/>
</dbReference>
<dbReference type="Pfam" id="PF25420">
    <property type="entry name" value="zf-C2H2_ZN292"/>
    <property type="match status" value="1"/>
</dbReference>
<dbReference type="PANTHER" id="PTHR15507">
    <property type="entry name" value="ZINC FINGER PROTEIN RLF"/>
    <property type="match status" value="1"/>
</dbReference>
<dbReference type="PANTHER" id="PTHR15507:SF14">
    <property type="entry name" value="ZINC FINGER PROTEIN 292"/>
    <property type="match status" value="1"/>
</dbReference>
<evidence type="ECO:0000256" key="10">
    <source>
        <dbReference type="ARBA" id="ARBA00023163"/>
    </source>
</evidence>
<feature type="domain" description="C2H2-type" evidence="14">
    <location>
        <begin position="1947"/>
        <end position="1977"/>
    </location>
</feature>
<feature type="compositionally biased region" description="Low complexity" evidence="13">
    <location>
        <begin position="1674"/>
        <end position="1685"/>
    </location>
</feature>
<evidence type="ECO:0000256" key="7">
    <source>
        <dbReference type="ARBA" id="ARBA00022833"/>
    </source>
</evidence>
<evidence type="ECO:0000256" key="13">
    <source>
        <dbReference type="SAM" id="MobiDB-lite"/>
    </source>
</evidence>
<feature type="region of interest" description="Disordered" evidence="13">
    <location>
        <begin position="476"/>
        <end position="500"/>
    </location>
</feature>
<accession>A0A8C5BBC7</accession>
<dbReference type="GeneTree" id="ENSGT00950000183034"/>
<keyword evidence="16" id="KW-1185">Reference proteome</keyword>
<keyword evidence="3" id="KW-0597">Phosphoprotein</keyword>
<feature type="compositionally biased region" description="Basic and acidic residues" evidence="13">
    <location>
        <begin position="2173"/>
        <end position="2184"/>
    </location>
</feature>
<feature type="domain" description="C2H2-type" evidence="14">
    <location>
        <begin position="574"/>
        <end position="601"/>
    </location>
</feature>
<comment type="subcellular location">
    <subcellularLocation>
        <location evidence="1">Nucleus</location>
    </subcellularLocation>
</comment>
<feature type="domain" description="C2H2-type" evidence="14">
    <location>
        <begin position="736"/>
        <end position="765"/>
    </location>
</feature>
<proteinExistence type="inferred from homology"/>
<organism evidence="15 16">
    <name type="scientific">Gadus morhua</name>
    <name type="common">Atlantic cod</name>
    <dbReference type="NCBI Taxonomy" id="8049"/>
    <lineage>
        <taxon>Eukaryota</taxon>
        <taxon>Metazoa</taxon>
        <taxon>Chordata</taxon>
        <taxon>Craniata</taxon>
        <taxon>Vertebrata</taxon>
        <taxon>Euteleostomi</taxon>
        <taxon>Actinopterygii</taxon>
        <taxon>Neopterygii</taxon>
        <taxon>Teleostei</taxon>
        <taxon>Neoteleostei</taxon>
        <taxon>Acanthomorphata</taxon>
        <taxon>Zeiogadaria</taxon>
        <taxon>Gadariae</taxon>
        <taxon>Gadiformes</taxon>
        <taxon>Gadoidei</taxon>
        <taxon>Gadidae</taxon>
        <taxon>Gadus</taxon>
    </lineage>
</organism>
<dbReference type="Ensembl" id="ENSGMOT00000037245.1">
    <property type="protein sequence ID" value="ENSGMOP00000044683.1"/>
    <property type="gene ID" value="ENSGMOG00000036240.1"/>
</dbReference>
<protein>
    <submittedName>
        <fullName evidence="15">Zinc finger protein 292b</fullName>
    </submittedName>
</protein>
<feature type="compositionally biased region" description="Low complexity" evidence="13">
    <location>
        <begin position="820"/>
        <end position="856"/>
    </location>
</feature>
<dbReference type="PROSITE" id="PS00028">
    <property type="entry name" value="ZINC_FINGER_C2H2_1"/>
    <property type="match status" value="11"/>
</dbReference>
<feature type="compositionally biased region" description="Polar residues" evidence="13">
    <location>
        <begin position="1313"/>
        <end position="1338"/>
    </location>
</feature>
<feature type="compositionally biased region" description="Basic residues" evidence="13">
    <location>
        <begin position="2426"/>
        <end position="2437"/>
    </location>
</feature>
<feature type="region of interest" description="Disordered" evidence="13">
    <location>
        <begin position="1580"/>
        <end position="1599"/>
    </location>
</feature>
<dbReference type="Gene3D" id="3.30.160.60">
    <property type="entry name" value="Classic Zinc Finger"/>
    <property type="match status" value="4"/>
</dbReference>
<sequence>MADEEEIDPERIIRSITNSIDTTIGTLKRRFQELYDVVLKDSTDSPVEASSQYCQDFCRTLVEYAGCWEVEQDPVALVEVYTAALQAYSQASASLSPQCDSVPLVLERLALSFIELLLSLREELPASFWEEVRFSVQRAHSRLQESGIPQLSLLCSLTQQKGVWASPVLQGVLSQETQSKEQVDEFLEQEGPVLLEMRLKQLMKDEGRLKGAEVLAKACAEHPAFEGRGHFKQTHLICLCSTAEHHQLMEELSKVDCRDALEMICNLESDGDERVAFSLCSAFLTHQLLQADTYCAWELTLFWSKLLKRLESSEQDFLERCRKMSMLSKTVFHILFLIKVVQSEMDSAGLPTCIEMCIMALQLKSSDGNSKATICKTLSCLLSNDLEVKRACQLTEFLLEPTVDAYYAVESLYNEPDQKLEEENMPVSNSLRCELLLVFKTQWPFDPEFWDWRALKRQCLALMGEEASIVSSIDLLNDNEDPEGPDEEEGPEHRGQEDRRDLTTCFVDTTNELDEITDRRQKNREIKKLRQKGFVSARFRNFQAYMQYCVLCDKEFLGHRIVRHAQTHFKAGVFSCPICAETFTSKDTLVPHVASHVKQSSKERLTAMKNNKQLANPRTAAPIIAALKAKSENYLHTNGDSQGPSGGASHTARNDVSGFQVKSHEENVCPVSSCKKSFKFLKNLFTHVKAHGDNEEAKRYLEMQSNKVVCQYCLRQFVNVAHLNDHLQVHCGVDPYICIQLNCKASFQSNPELLVHRKSHVVFKARCIFPNCGKIFNEAFKLYDHEAQHYKNFTCKVPDCRKLFHSQNQLELHQEEHTTETMQEEQQITQHNSQQNLEQNPEQNSQQNSQNSGPSLIERMLSDSTSFSLEISHESKDFSCANVSSRQPPPLNSIESLLASPRRPLQDFGQYVIKSECQDMPCSSIGQTQDLDISAIRSSVNSNINSHPNRPMASPETHSFDHLRAALQSRDTPSFEAQTAGLHSGHANAFEDQTPMFSPNESPGSMMYSSNCNVTYPQQFPPTCTNMHPSDNGIPLGMCQTLRPSMTPLPPSGIRSGNAAPYPVNQATPSAQERHHCAFGNCTRNYSSYRSVTKHMRATHPEFYDQWKIARKNVKNPQGMLLANGSAGSTKLVPPSQTSETEAVQMRAIQKQVVHQPLPYPTMDPSSCYTSQLTSVQNHDAPLNMRNILNPIVVSQLASQGDTGAPMQSQVATTPQWHRNQGQGQIPAHVYPSNMQRMLQVDLTSGGLQLGHSMDPPLIRKRPHSVSASYIDGSDVGNSLQSFTSLSDNCSVSNYIAPAITKAKETHDGQMQDKFSSSCSSNNQYLNGETSESLADTQNKPRKRPKWPSIVGDGKHSCPRCSKQFNSSKSLGGHLSKRLTCKPLSEAQPAVDLPTSFLDFLNSEPTENVFNSQLLPDQSALHQEGLSQSVENTTVHPNAFPASGFTHADSPEMGSEDDILKRIMAEANMADLFDQPSVSQPFFQGTYGAVERMPQNSVIQHTGDVHLKEEQFYPEPYLQSNLPQYSSPIYPDPILSQILSENQNARPNPQSLPADHATTNQQTDIISIEAKQQTSMGLHSLAPSSVNHGESKWQSEQDVKKRLREQILSGDFTHRSCVFHSDNHSASSSSNSRPSNLSVHHSPSESRRVSPKKSRTPSSVPSGCPRGGVGFTGLSGSSSQQTGSLTLNHMGEQSETVLFSGVCRPWGIDDHNACGGPEKVGKVNGNIQTSVKQEEETGPTNVDPDSEFVKPFACHSEDCTFRAMSSDVLWKHMFRVHNYTLEMINNAKQRNAKLAPFGCHKCSKAFTRNSNRRVHYQTAHRMSIDEISKLPVKPTLAPVVQFPGTQNQTQTEADQNAIENESITLKEPFQGQPPLFGEYLSAGQYKHLPATPTRYSADRYANITIPLDIPPITKTTSASRVERPIPEVAKKLKGKKSNAVFNPYRPYCCVHEGCAAAFTVQHNLILHYRAIHQSALSVLAVKKEQDGTDAADESTDSEEDDEEVADSENEFVPEFRCQEKDCCRVFQEVPSLLQHYLQLHEFSLDKAGAILSRINLGQFACDQQRCVAMFTSFWKYVGHIKELHGGVTLSRQETLNGFSCDVEDCNRTYATKYNLLRHTMKKHPETYQLKVLNQTIPEECAKQNSKNSHNTHYPIVKAIDGKENIQSNKKLQKVSEKKRPEKTQKNNWTKYGKPSLKSKGEASALCTKNFTLQYPCMLAGCESVMRSERSIMKHYMGHGLSERYLEEQRSHYIFCKKFSRLKHHSSRSDDSKSDNSSDLSDDDLLADTGMGGSEYLSAKPGLRKRVAAERSGGFFDGGPSDEDGDSVAVSKEPIVVKRKRGRPRKLVGNAGKPKATSRSTRRNRIVHSAADEETDSCDSSAYLALTPDDGTQLGDTLPSFKPMGFEVSFLKFLEHSTPPEQNSTRARGRPPGKKSSLHTKDTCVVFSNRQNFEALGKVRIVVDGAYSVVATLLLKQLQDMRPTVMLEKSD</sequence>
<keyword evidence="10" id="KW-0804">Transcription</keyword>
<dbReference type="Pfam" id="PF00096">
    <property type="entry name" value="zf-C2H2"/>
    <property type="match status" value="1"/>
</dbReference>
<evidence type="ECO:0000256" key="11">
    <source>
        <dbReference type="ARBA" id="ARBA00023242"/>
    </source>
</evidence>
<dbReference type="OMA" id="EENMPVP"/>
<feature type="region of interest" description="Disordered" evidence="13">
    <location>
        <begin position="1622"/>
        <end position="1685"/>
    </location>
</feature>
<evidence type="ECO:0000256" key="12">
    <source>
        <dbReference type="PROSITE-ProRule" id="PRU00042"/>
    </source>
</evidence>
<dbReference type="GO" id="GO:0008270">
    <property type="term" value="F:zinc ion binding"/>
    <property type="evidence" value="ECO:0007669"/>
    <property type="project" value="UniProtKB-KW"/>
</dbReference>
<feature type="region of interest" description="Disordered" evidence="13">
    <location>
        <begin position="1306"/>
        <end position="1358"/>
    </location>
</feature>
<feature type="domain" description="C2H2-type" evidence="14">
    <location>
        <begin position="667"/>
        <end position="696"/>
    </location>
</feature>
<feature type="region of interest" description="Disordered" evidence="13">
    <location>
        <begin position="2169"/>
        <end position="2195"/>
    </location>
</feature>
<keyword evidence="5" id="KW-0677">Repeat</keyword>
<dbReference type="Pfam" id="PF25580">
    <property type="entry name" value="TPR_Rlf"/>
    <property type="match status" value="1"/>
</dbReference>
<dbReference type="Pfam" id="PF26218">
    <property type="entry name" value="zf_C2H2_ZNF292"/>
    <property type="match status" value="2"/>
</dbReference>
<evidence type="ECO:0000313" key="15">
    <source>
        <dbReference type="Ensembl" id="ENSGMOP00000044683.1"/>
    </source>
</evidence>
<feature type="compositionally biased region" description="Low complexity" evidence="13">
    <location>
        <begin position="1624"/>
        <end position="1640"/>
    </location>
</feature>
<evidence type="ECO:0000256" key="5">
    <source>
        <dbReference type="ARBA" id="ARBA00022737"/>
    </source>
</evidence>
<reference evidence="15" key="1">
    <citation type="submission" date="2025-08" db="UniProtKB">
        <authorList>
            <consortium name="Ensembl"/>
        </authorList>
    </citation>
    <scope>IDENTIFICATION</scope>
</reference>
<dbReference type="InterPro" id="IPR036236">
    <property type="entry name" value="Znf_C2H2_sf"/>
</dbReference>